<proteinExistence type="inferred from homology"/>
<dbReference type="EMBL" id="DTDJ01000043">
    <property type="protein sequence ID" value="HGL17911.1"/>
    <property type="molecule type" value="Genomic_DNA"/>
</dbReference>
<evidence type="ECO:0000256" key="6">
    <source>
        <dbReference type="SAM" id="Phobius"/>
    </source>
</evidence>
<gene>
    <name evidence="7" type="ORF">ENQ77_09305</name>
    <name evidence="8" type="ORF">ENU66_06265</name>
    <name evidence="9" type="ORF">ENU66_06700</name>
</gene>
<dbReference type="EMBL" id="DSOL01000264">
    <property type="protein sequence ID" value="HEN28820.1"/>
    <property type="molecule type" value="Genomic_DNA"/>
</dbReference>
<comment type="subcellular location">
    <subcellularLocation>
        <location evidence="1">Membrane</location>
        <topology evidence="1">Multi-pass membrane protein</topology>
    </subcellularLocation>
</comment>
<dbReference type="EMBL" id="DTDJ01000043">
    <property type="protein sequence ID" value="HGL17996.1"/>
    <property type="molecule type" value="Genomic_DNA"/>
</dbReference>
<organism evidence="7">
    <name type="scientific">candidate division WOR-3 bacterium</name>
    <dbReference type="NCBI Taxonomy" id="2052148"/>
    <lineage>
        <taxon>Bacteria</taxon>
        <taxon>Bacteria division WOR-3</taxon>
    </lineage>
</organism>
<dbReference type="AlphaFoldDB" id="A0A7C2K514"/>
<evidence type="ECO:0000313" key="9">
    <source>
        <dbReference type="EMBL" id="HGL17996.1"/>
    </source>
</evidence>
<feature type="transmembrane region" description="Helical" evidence="6">
    <location>
        <begin position="261"/>
        <end position="283"/>
    </location>
</feature>
<evidence type="ECO:0000256" key="4">
    <source>
        <dbReference type="ARBA" id="ARBA00023136"/>
    </source>
</evidence>
<dbReference type="InterPro" id="IPR024002">
    <property type="entry name" value="For/NO2_transpt_CS"/>
</dbReference>
<keyword evidence="2 6" id="KW-0812">Transmembrane</keyword>
<comment type="caution">
    <text evidence="7">The sequence shown here is derived from an EMBL/GenBank/DDBJ whole genome shotgun (WGS) entry which is preliminary data.</text>
</comment>
<dbReference type="Gene3D" id="1.20.1080.10">
    <property type="entry name" value="Glycerol uptake facilitator protein"/>
    <property type="match status" value="1"/>
</dbReference>
<evidence type="ECO:0000313" key="7">
    <source>
        <dbReference type="EMBL" id="HEN28820.1"/>
    </source>
</evidence>
<dbReference type="GO" id="GO:0005886">
    <property type="term" value="C:plasma membrane"/>
    <property type="evidence" value="ECO:0007669"/>
    <property type="project" value="TreeGrafter"/>
</dbReference>
<feature type="transmembrane region" description="Helical" evidence="6">
    <location>
        <begin position="109"/>
        <end position="132"/>
    </location>
</feature>
<protein>
    <submittedName>
        <fullName evidence="7">Formate/nitrite transporter family protein</fullName>
    </submittedName>
</protein>
<dbReference type="PROSITE" id="PS01005">
    <property type="entry name" value="FORMATE_NITRITE_TP_1"/>
    <property type="match status" value="1"/>
</dbReference>
<dbReference type="PROSITE" id="PS01006">
    <property type="entry name" value="FORMATE_NITRITE_TP_2"/>
    <property type="match status" value="1"/>
</dbReference>
<sequence length="292" mass="31655">MEFECRAPANVADQLTNDVCIKKVTASFTKLLVLGILAGVYIGFGAQLSTMVGHDLAKYLGVGFARFMQGAVFSVGLMLVVIAGAELFTGNNLIMLSVLDGKASVGKLLYNWSVVYIANLIGSLLLVVLMYWTELWKMNGNLVGAYALSIANSKASLAFLPAFARGILCNWLVCLAVWMAIASRDVIGKIFAIFFPIMAFVASGFEHSIANMYFIPMGIFLKNVPEVVNAAVNAGLVKVIEETGMPNLTNLTWYGFFVKNLIPVTLGNILGGAGLVATLYWLVYVRKPKEQK</sequence>
<evidence type="ECO:0000313" key="8">
    <source>
        <dbReference type="EMBL" id="HGL17911.1"/>
    </source>
</evidence>
<keyword evidence="4 6" id="KW-0472">Membrane</keyword>
<feature type="transmembrane region" description="Helical" evidence="6">
    <location>
        <begin position="31"/>
        <end position="52"/>
    </location>
</feature>
<feature type="transmembrane region" description="Helical" evidence="6">
    <location>
        <begin position="162"/>
        <end position="181"/>
    </location>
</feature>
<name>A0A7C2K514_UNCW3</name>
<dbReference type="PANTHER" id="PTHR30520">
    <property type="entry name" value="FORMATE TRANSPORTER-RELATED"/>
    <property type="match status" value="1"/>
</dbReference>
<evidence type="ECO:0000256" key="5">
    <source>
        <dbReference type="ARBA" id="ARBA00049660"/>
    </source>
</evidence>
<reference evidence="7" key="1">
    <citation type="journal article" date="2020" name="mSystems">
        <title>Genome- and Community-Level Interaction Insights into Carbon Utilization and Element Cycling Functions of Hydrothermarchaeota in Hydrothermal Sediment.</title>
        <authorList>
            <person name="Zhou Z."/>
            <person name="Liu Y."/>
            <person name="Xu W."/>
            <person name="Pan J."/>
            <person name="Luo Z.H."/>
            <person name="Li M."/>
        </authorList>
    </citation>
    <scope>NUCLEOTIDE SEQUENCE [LARGE SCALE GENOMIC DNA]</scope>
    <source>
        <strain evidence="7">SpSt-34</strain>
        <strain evidence="8">SpSt-69</strain>
    </source>
</reference>
<accession>A0A7C2K514</accession>
<dbReference type="GO" id="GO:0015499">
    <property type="term" value="F:formate transmembrane transporter activity"/>
    <property type="evidence" value="ECO:0007669"/>
    <property type="project" value="TreeGrafter"/>
</dbReference>
<keyword evidence="3 6" id="KW-1133">Transmembrane helix</keyword>
<evidence type="ECO:0000256" key="1">
    <source>
        <dbReference type="ARBA" id="ARBA00004141"/>
    </source>
</evidence>
<dbReference type="InterPro" id="IPR023271">
    <property type="entry name" value="Aquaporin-like"/>
</dbReference>
<feature type="transmembrane region" description="Helical" evidence="6">
    <location>
        <begin position="64"/>
        <end position="88"/>
    </location>
</feature>
<dbReference type="Pfam" id="PF01226">
    <property type="entry name" value="Form_Nir_trans"/>
    <property type="match status" value="1"/>
</dbReference>
<dbReference type="InterPro" id="IPR000292">
    <property type="entry name" value="For/NO2_transpt"/>
</dbReference>
<evidence type="ECO:0000256" key="3">
    <source>
        <dbReference type="ARBA" id="ARBA00022989"/>
    </source>
</evidence>
<feature type="transmembrane region" description="Helical" evidence="6">
    <location>
        <begin position="193"/>
        <end position="215"/>
    </location>
</feature>
<dbReference type="PANTHER" id="PTHR30520:SF6">
    <property type="entry name" value="FORMATE_NITRATE FAMILY TRANSPORTER (EUROFUNG)"/>
    <property type="match status" value="1"/>
</dbReference>
<comment type="similarity">
    <text evidence="5">Belongs to the FNT transporter (TC 1.A.16) family.</text>
</comment>
<dbReference type="NCBIfam" id="TIGR00790">
    <property type="entry name" value="fnt"/>
    <property type="match status" value="1"/>
</dbReference>
<evidence type="ECO:0000256" key="2">
    <source>
        <dbReference type="ARBA" id="ARBA00022692"/>
    </source>
</evidence>